<dbReference type="Pfam" id="PF13416">
    <property type="entry name" value="SBP_bac_8"/>
    <property type="match status" value="1"/>
</dbReference>
<dbReference type="KEGG" id="cmav:ABHF33_06970"/>
<dbReference type="GO" id="GO:0015846">
    <property type="term" value="P:polyamine transport"/>
    <property type="evidence" value="ECO:0007669"/>
    <property type="project" value="InterPro"/>
</dbReference>
<dbReference type="GO" id="GO:0019808">
    <property type="term" value="F:polyamine binding"/>
    <property type="evidence" value="ECO:0007669"/>
    <property type="project" value="InterPro"/>
</dbReference>
<comment type="subcellular location">
    <subcellularLocation>
        <location evidence="1">Periplasm</location>
    </subcellularLocation>
</comment>
<dbReference type="InterPro" id="IPR006059">
    <property type="entry name" value="SBP"/>
</dbReference>
<reference evidence="6" key="1">
    <citation type="submission" date="2024-05" db="EMBL/GenBank/DDBJ databases">
        <authorList>
            <person name="Yang L."/>
            <person name="Pan L."/>
        </authorList>
    </citation>
    <scope>NUCLEOTIDE SEQUENCE</scope>
    <source>
        <strain evidence="6">FCG-7</strain>
    </source>
</reference>
<proteinExistence type="predicted"/>
<dbReference type="SUPFAM" id="SSF53850">
    <property type="entry name" value="Periplasmic binding protein-like II"/>
    <property type="match status" value="1"/>
</dbReference>
<name>A0AAU7FDH5_9NEIS</name>
<evidence type="ECO:0000256" key="2">
    <source>
        <dbReference type="ARBA" id="ARBA00022448"/>
    </source>
</evidence>
<evidence type="ECO:0000313" key="6">
    <source>
        <dbReference type="EMBL" id="XBM02002.1"/>
    </source>
</evidence>
<keyword evidence="4" id="KW-0574">Periplasm</keyword>
<evidence type="ECO:0000256" key="4">
    <source>
        <dbReference type="ARBA" id="ARBA00022764"/>
    </source>
</evidence>
<dbReference type="PANTHER" id="PTHR30222">
    <property type="entry name" value="SPERMIDINE/PUTRESCINE-BINDING PERIPLASMIC PROTEIN"/>
    <property type="match status" value="1"/>
</dbReference>
<dbReference type="PANTHER" id="PTHR30222:SF17">
    <property type="entry name" value="SPERMIDINE_PUTRESCINE-BINDING PERIPLASMIC PROTEIN"/>
    <property type="match status" value="1"/>
</dbReference>
<protein>
    <submittedName>
        <fullName evidence="6">Extracellular solute-binding protein</fullName>
    </submittedName>
</protein>
<evidence type="ECO:0000256" key="1">
    <source>
        <dbReference type="ARBA" id="ARBA00004418"/>
    </source>
</evidence>
<organism evidence="6">
    <name type="scientific">Chitinibacter mangrovi</name>
    <dbReference type="NCBI Taxonomy" id="3153927"/>
    <lineage>
        <taxon>Bacteria</taxon>
        <taxon>Pseudomonadati</taxon>
        <taxon>Pseudomonadota</taxon>
        <taxon>Betaproteobacteria</taxon>
        <taxon>Neisseriales</taxon>
        <taxon>Chitinibacteraceae</taxon>
        <taxon>Chitinibacter</taxon>
    </lineage>
</organism>
<dbReference type="EMBL" id="CP157355">
    <property type="protein sequence ID" value="XBM02002.1"/>
    <property type="molecule type" value="Genomic_DNA"/>
</dbReference>
<keyword evidence="3 5" id="KW-0732">Signal</keyword>
<dbReference type="GO" id="GO:0042597">
    <property type="term" value="C:periplasmic space"/>
    <property type="evidence" value="ECO:0007669"/>
    <property type="project" value="UniProtKB-SubCell"/>
</dbReference>
<keyword evidence="2" id="KW-0813">Transport</keyword>
<dbReference type="InterPro" id="IPR001188">
    <property type="entry name" value="Sperm_putr-bd"/>
</dbReference>
<accession>A0AAU7FDH5</accession>
<sequence>MKKNAAITKLFFASLTLLAAWPAAGQDVLRVLAWPGYAEPEQVRLFEKQHDAKVEVSYVDDDDELWQRVNRNHGRNFDVVALNTAVLQQLIDQALAVPIDLKQIPNSKKQLSRFRNIPVLSRNNTRYAVPYTYSEMGLIYNRKLVKKPPQSMNELWNPAYKDQVLAFDGSAHNFSIAAMQLGYRNPFQLSREQTFKSVSKLVDLRRNVYRFYKTPEEVVEIFKDTPIALIYANYGSQQVSLLKKAGADIDYVIPKEGALAWLDCWAILPGAENLPLAHAWINFTLGKEMSRQLVEQQGLANTLQESDTAHAQDKLIWLEPVEDSAERARLWTRILSGHKKDGF</sequence>
<dbReference type="PRINTS" id="PR00909">
    <property type="entry name" value="SPERMDNBNDNG"/>
</dbReference>
<gene>
    <name evidence="6" type="ORF">ABHF33_06970</name>
</gene>
<dbReference type="AlphaFoldDB" id="A0AAU7FDH5"/>
<evidence type="ECO:0000256" key="3">
    <source>
        <dbReference type="ARBA" id="ARBA00022729"/>
    </source>
</evidence>
<dbReference type="RefSeq" id="WP_348946264.1">
    <property type="nucleotide sequence ID" value="NZ_CP157355.1"/>
</dbReference>
<feature type="chain" id="PRO_5043795302" evidence="5">
    <location>
        <begin position="20"/>
        <end position="343"/>
    </location>
</feature>
<feature type="signal peptide" evidence="5">
    <location>
        <begin position="1"/>
        <end position="19"/>
    </location>
</feature>
<dbReference type="Gene3D" id="3.40.190.10">
    <property type="entry name" value="Periplasmic binding protein-like II"/>
    <property type="match status" value="2"/>
</dbReference>
<evidence type="ECO:0000256" key="5">
    <source>
        <dbReference type="SAM" id="SignalP"/>
    </source>
</evidence>